<evidence type="ECO:0000256" key="1">
    <source>
        <dbReference type="SAM" id="MobiDB-lite"/>
    </source>
</evidence>
<feature type="compositionally biased region" description="Polar residues" evidence="1">
    <location>
        <begin position="291"/>
        <end position="309"/>
    </location>
</feature>
<accession>A0A0H5QUA0</accession>
<feature type="compositionally biased region" description="Basic residues" evidence="1">
    <location>
        <begin position="280"/>
        <end position="289"/>
    </location>
</feature>
<feature type="compositionally biased region" description="Polar residues" evidence="1">
    <location>
        <begin position="370"/>
        <end position="380"/>
    </location>
</feature>
<feature type="compositionally biased region" description="Basic and acidic residues" evidence="1">
    <location>
        <begin position="336"/>
        <end position="346"/>
    </location>
</feature>
<feature type="compositionally biased region" description="Basic and acidic residues" evidence="1">
    <location>
        <begin position="388"/>
        <end position="399"/>
    </location>
</feature>
<organism evidence="2">
    <name type="scientific">Spongospora subterranea</name>
    <dbReference type="NCBI Taxonomy" id="70186"/>
    <lineage>
        <taxon>Eukaryota</taxon>
        <taxon>Sar</taxon>
        <taxon>Rhizaria</taxon>
        <taxon>Endomyxa</taxon>
        <taxon>Phytomyxea</taxon>
        <taxon>Plasmodiophorida</taxon>
        <taxon>Plasmodiophoridae</taxon>
        <taxon>Spongospora</taxon>
    </lineage>
</organism>
<dbReference type="EMBL" id="HACM01004850">
    <property type="protein sequence ID" value="CRZ05292.1"/>
    <property type="molecule type" value="Transcribed_RNA"/>
</dbReference>
<protein>
    <recommendedName>
        <fullName evidence="3">PWWP domain-containing protein</fullName>
    </recommendedName>
</protein>
<name>A0A0H5QUA0_9EUKA</name>
<proteinExistence type="predicted"/>
<sequence length="490" mass="55411">MNQPKLSVDEVVWAMKHPIGSAKTAAHLPAVVICNKNPNAYLVRFISYPVVESKLQERPRSQLKLFDMDLVEKYAPKSFREGLATAAAHQYQMIIDSAQELQRERQKKAQAAYDAQIRKIEANVEKDISLDSACDDTTYELSAGAHIFFWIPGQIAGRKESAMYARVLQVFHKHRYLETNIPLELDSGHILDLDTEVKMIEPVNTECMLPLRKFVLRPSAVDGCRIADVVAESVRSHIDKLRADNPEYADLIGAGLDPRKTHSSSDENNLDDPDFTSSSSKRRKPKRCTPARQSPQRSRLNRPQVSDSESSGDDPARRFRRIDRPVPKQSGSDVALKSEPERDTRIAKSRMKRKSKETPESGLGHKINKNSKSCPQSNTILKYFSKPNRSDSESKTPVEREDEQCISPQGKVKTLSSAKSAWHEPRTPLKTTSKASPSEPVVERHCDFSDHHGISFFKRFVFVTFFKIYLRRSSAAKSEGTEEEKEPVHV</sequence>
<feature type="region of interest" description="Disordered" evidence="1">
    <location>
        <begin position="252"/>
        <end position="438"/>
    </location>
</feature>
<evidence type="ECO:0000313" key="2">
    <source>
        <dbReference type="EMBL" id="CRZ05292.1"/>
    </source>
</evidence>
<evidence type="ECO:0008006" key="3">
    <source>
        <dbReference type="Google" id="ProtNLM"/>
    </source>
</evidence>
<feature type="compositionally biased region" description="Basic and acidic residues" evidence="1">
    <location>
        <begin position="314"/>
        <end position="326"/>
    </location>
</feature>
<reference evidence="2" key="1">
    <citation type="submission" date="2015-04" db="EMBL/GenBank/DDBJ databases">
        <title>The genome sequence of the plant pathogenic Rhizarian Plasmodiophora brassicae reveals insights in its biotrophic life cycle and the origin of chitin synthesis.</title>
        <authorList>
            <person name="Schwelm A."/>
            <person name="Fogelqvist J."/>
            <person name="Knaust A."/>
            <person name="Julke S."/>
            <person name="Lilja T."/>
            <person name="Dhandapani V."/>
            <person name="Bonilla-Rosso G."/>
            <person name="Karlsson M."/>
            <person name="Shevchenko A."/>
            <person name="Choi S.R."/>
            <person name="Kim H.G."/>
            <person name="Park J.Y."/>
            <person name="Lim Y.P."/>
            <person name="Ludwig-Muller J."/>
            <person name="Dixelius C."/>
        </authorList>
    </citation>
    <scope>NUCLEOTIDE SEQUENCE</scope>
    <source>
        <tissue evidence="2">Potato root galls</tissue>
    </source>
</reference>
<dbReference type="AlphaFoldDB" id="A0A0H5QUA0"/>